<protein>
    <submittedName>
        <fullName evidence="1">Uncharacterized protein</fullName>
    </submittedName>
</protein>
<evidence type="ECO:0000313" key="1">
    <source>
        <dbReference type="EMBL" id="ERM99252.1"/>
    </source>
</evidence>
<evidence type="ECO:0000313" key="2">
    <source>
        <dbReference type="Proteomes" id="UP000017836"/>
    </source>
</evidence>
<reference evidence="2" key="1">
    <citation type="journal article" date="2013" name="Science">
        <title>The Amborella genome and the evolution of flowering plants.</title>
        <authorList>
            <consortium name="Amborella Genome Project"/>
        </authorList>
    </citation>
    <scope>NUCLEOTIDE SEQUENCE [LARGE SCALE GENOMIC DNA]</scope>
</reference>
<organism evidence="1 2">
    <name type="scientific">Amborella trichopoda</name>
    <dbReference type="NCBI Taxonomy" id="13333"/>
    <lineage>
        <taxon>Eukaryota</taxon>
        <taxon>Viridiplantae</taxon>
        <taxon>Streptophyta</taxon>
        <taxon>Embryophyta</taxon>
        <taxon>Tracheophyta</taxon>
        <taxon>Spermatophyta</taxon>
        <taxon>Magnoliopsida</taxon>
        <taxon>Amborellales</taxon>
        <taxon>Amborellaceae</taxon>
        <taxon>Amborella</taxon>
    </lineage>
</organism>
<sequence>MKCKKSFRSTNIDGCAQGSANEMEHKLEKPAGGTLKYSKEVGIPCREGGSAAISGIVMVIEGSGDNSGTGISRIVVVIEDNGANVSSGREEMVMRGGGGGVFNRRRAARQALSPSNDRTTSIAKREVLLEAMAKERREMG</sequence>
<dbReference type="HOGENOM" id="CLU_1837814_0_0_1"/>
<gene>
    <name evidence="1" type="ORF">AMTR_s00092p00141990</name>
</gene>
<dbReference type="Gramene" id="ERM99252">
    <property type="protein sequence ID" value="ERM99252"/>
    <property type="gene ID" value="AMTR_s00092p00141990"/>
</dbReference>
<dbReference type="AlphaFoldDB" id="W1NUJ1"/>
<accession>W1NUJ1</accession>
<dbReference type="EMBL" id="KI395040">
    <property type="protein sequence ID" value="ERM99252.1"/>
    <property type="molecule type" value="Genomic_DNA"/>
</dbReference>
<name>W1NUJ1_AMBTC</name>
<dbReference type="Proteomes" id="UP000017836">
    <property type="component" value="Unassembled WGS sequence"/>
</dbReference>
<proteinExistence type="predicted"/>
<keyword evidence="2" id="KW-1185">Reference proteome</keyword>